<comment type="similarity">
    <text evidence="5">Belongs to the FMN-dependent alpha-hydroxy acid dehydrogenase family.</text>
</comment>
<dbReference type="InterPro" id="IPR037396">
    <property type="entry name" value="FMN_HAD"/>
</dbReference>
<dbReference type="VEuPathDB" id="FungiDB:P170DRAFT_436870"/>
<name>A0A2I2G8P0_9EURO</name>
<keyword evidence="10" id="KW-1185">Reference proteome</keyword>
<feature type="binding site" evidence="7">
    <location>
        <begin position="344"/>
        <end position="345"/>
    </location>
    <ligand>
        <name>FMN</name>
        <dbReference type="ChEBI" id="CHEBI:58210"/>
    </ligand>
</feature>
<dbReference type="InterPro" id="IPR012133">
    <property type="entry name" value="Alpha-hydoxy_acid_DH_FMN"/>
</dbReference>
<dbReference type="OrthoDB" id="25826at2759"/>
<organism evidence="9 10">
    <name type="scientific">Aspergillus steynii IBT 23096</name>
    <dbReference type="NCBI Taxonomy" id="1392250"/>
    <lineage>
        <taxon>Eukaryota</taxon>
        <taxon>Fungi</taxon>
        <taxon>Dikarya</taxon>
        <taxon>Ascomycota</taxon>
        <taxon>Pezizomycotina</taxon>
        <taxon>Eurotiomycetes</taxon>
        <taxon>Eurotiomycetidae</taxon>
        <taxon>Eurotiales</taxon>
        <taxon>Aspergillaceae</taxon>
        <taxon>Aspergillus</taxon>
        <taxon>Aspergillus subgen. Circumdati</taxon>
    </lineage>
</organism>
<dbReference type="FunFam" id="3.20.20.70:FF:000132">
    <property type="entry name" value="FMN dependent dehydrogenase"/>
    <property type="match status" value="1"/>
</dbReference>
<dbReference type="RefSeq" id="XP_024704554.1">
    <property type="nucleotide sequence ID" value="XM_024849245.1"/>
</dbReference>
<dbReference type="GO" id="GO:0010181">
    <property type="term" value="F:FMN binding"/>
    <property type="evidence" value="ECO:0007669"/>
    <property type="project" value="InterPro"/>
</dbReference>
<dbReference type="InterPro" id="IPR000262">
    <property type="entry name" value="FMN-dep_DH"/>
</dbReference>
<feature type="binding site" evidence="7">
    <location>
        <position position="129"/>
    </location>
    <ligand>
        <name>FMN</name>
        <dbReference type="ChEBI" id="CHEBI:58210"/>
    </ligand>
</feature>
<gene>
    <name evidence="9" type="ORF">P170DRAFT_436870</name>
</gene>
<sequence>MTARYGEYQSEIYGRGAATGLLPTVTTDPRLLEEQAKKALSARSFNYIAGGAGEKATMDSNRLAFRQWKLIPRMMRPVDNQNLSVNLFGQEYPNPILQAPVGVQCLFHDDKEKGLAEACSEADVPYTLSTASSSTIEEVAAANGDGKRWFQLYWPVSDDITLSLLKRAKENDFSVLVVTLDTWSLAWRPADLDNAYIPFIKEVGNQIGFSDPVFRKNFEQESGRKIEDDIVGASMAWTSDLFPGRPHTWEDVAFLRKNWDGPIVLKGIQHADDAKLALKAGCDGIVVSNHGGRQVDGAIGSLEVLPEIVEAVGDKMTVLFDSGVRTGSDVIKALCLGAKAVFVGRPPIYGLAIDGKNGAKAVLRGLLADLWQNMSLAGICTVAECTPDRIRKIQYPGDSKATS</sequence>
<keyword evidence="3 7" id="KW-0288">FMN</keyword>
<dbReference type="GO" id="GO:0016491">
    <property type="term" value="F:oxidoreductase activity"/>
    <property type="evidence" value="ECO:0007669"/>
    <property type="project" value="UniProtKB-KW"/>
</dbReference>
<feature type="binding site" evidence="7">
    <location>
        <position position="47"/>
    </location>
    <ligand>
        <name>glyoxylate</name>
        <dbReference type="ChEBI" id="CHEBI:36655"/>
    </ligand>
</feature>
<dbReference type="InterPro" id="IPR037350">
    <property type="entry name" value="LMO_FMN"/>
</dbReference>
<keyword evidence="2 7" id="KW-0285">Flavoprotein</keyword>
<dbReference type="AlphaFoldDB" id="A0A2I2G8P0"/>
<dbReference type="Gene3D" id="3.20.20.70">
    <property type="entry name" value="Aldolase class I"/>
    <property type="match status" value="1"/>
</dbReference>
<evidence type="ECO:0000313" key="9">
    <source>
        <dbReference type="EMBL" id="PLB49252.1"/>
    </source>
</evidence>
<dbReference type="GeneID" id="36556944"/>
<feature type="binding site" evidence="7">
    <location>
        <position position="290"/>
    </location>
    <ligand>
        <name>glyoxylate</name>
        <dbReference type="ChEBI" id="CHEBI:36655"/>
    </ligand>
</feature>
<accession>A0A2I2G8P0</accession>
<dbReference type="InterPro" id="IPR013785">
    <property type="entry name" value="Aldolase_TIM"/>
</dbReference>
<feature type="binding site" evidence="7">
    <location>
        <position position="288"/>
    </location>
    <ligand>
        <name>FMN</name>
        <dbReference type="ChEBI" id="CHEBI:58210"/>
    </ligand>
</feature>
<comment type="cofactor">
    <cofactor evidence="1">
        <name>FMN</name>
        <dbReference type="ChEBI" id="CHEBI:58210"/>
    </cofactor>
</comment>
<evidence type="ECO:0000256" key="1">
    <source>
        <dbReference type="ARBA" id="ARBA00001917"/>
    </source>
</evidence>
<dbReference type="PROSITE" id="PS00557">
    <property type="entry name" value="FMN_HYDROXY_ACID_DH_1"/>
    <property type="match status" value="1"/>
</dbReference>
<dbReference type="STRING" id="1392250.A0A2I2G8P0"/>
<protein>
    <submittedName>
        <fullName evidence="9">Putative FMN dependent dehydrogenase</fullName>
    </submittedName>
</protein>
<feature type="domain" description="FMN hydroxy acid dehydrogenase" evidence="8">
    <location>
        <begin position="21"/>
        <end position="395"/>
    </location>
</feature>
<dbReference type="Pfam" id="PF01070">
    <property type="entry name" value="FMN_dh"/>
    <property type="match status" value="1"/>
</dbReference>
<dbReference type="Proteomes" id="UP000234275">
    <property type="component" value="Unassembled WGS sequence"/>
</dbReference>
<dbReference type="InterPro" id="IPR008259">
    <property type="entry name" value="FMN_hydac_DH_AS"/>
</dbReference>
<feature type="binding site" evidence="7">
    <location>
        <position position="151"/>
    </location>
    <ligand>
        <name>FMN</name>
        <dbReference type="ChEBI" id="CHEBI:58210"/>
    </ligand>
</feature>
<evidence type="ECO:0000313" key="10">
    <source>
        <dbReference type="Proteomes" id="UP000234275"/>
    </source>
</evidence>
<proteinExistence type="inferred from homology"/>
<dbReference type="PANTHER" id="PTHR10578">
    <property type="entry name" value="S -2-HYDROXY-ACID OXIDASE-RELATED"/>
    <property type="match status" value="1"/>
</dbReference>
<evidence type="ECO:0000256" key="4">
    <source>
        <dbReference type="ARBA" id="ARBA00023002"/>
    </source>
</evidence>
<feature type="binding site" evidence="7">
    <location>
        <begin position="321"/>
        <end position="325"/>
    </location>
    <ligand>
        <name>FMN</name>
        <dbReference type="ChEBI" id="CHEBI:58210"/>
    </ligand>
</feature>
<dbReference type="SUPFAM" id="SSF51395">
    <property type="entry name" value="FMN-linked oxidoreductases"/>
    <property type="match status" value="1"/>
</dbReference>
<dbReference type="PIRSF" id="PIRSF000138">
    <property type="entry name" value="Al-hdrx_acd_dh"/>
    <property type="match status" value="1"/>
</dbReference>
<evidence type="ECO:0000256" key="6">
    <source>
        <dbReference type="PIRSR" id="PIRSR000138-1"/>
    </source>
</evidence>
<feature type="binding site" evidence="7">
    <location>
        <position position="153"/>
    </location>
    <ligand>
        <name>glyoxylate</name>
        <dbReference type="ChEBI" id="CHEBI:36655"/>
    </ligand>
</feature>
<feature type="binding site" evidence="7">
    <location>
        <position position="188"/>
    </location>
    <ligand>
        <name>glyoxylate</name>
        <dbReference type="ChEBI" id="CHEBI:36655"/>
    </ligand>
</feature>
<feature type="binding site" evidence="7">
    <location>
        <begin position="100"/>
        <end position="102"/>
    </location>
    <ligand>
        <name>FMN</name>
        <dbReference type="ChEBI" id="CHEBI:58210"/>
    </ligand>
</feature>
<evidence type="ECO:0000256" key="3">
    <source>
        <dbReference type="ARBA" id="ARBA00022643"/>
    </source>
</evidence>
<comment type="caution">
    <text evidence="9">The sequence shown here is derived from an EMBL/GenBank/DDBJ whole genome shotgun (WGS) entry which is preliminary data.</text>
</comment>
<evidence type="ECO:0000256" key="2">
    <source>
        <dbReference type="ARBA" id="ARBA00022630"/>
    </source>
</evidence>
<dbReference type="PANTHER" id="PTHR10578:SF86">
    <property type="entry name" value="DEPENDENT DEHYDROGENASE, PUTATIVE (AFU_ORTHOLOGUE AFUA_6G02720)-RELATED"/>
    <property type="match status" value="1"/>
</dbReference>
<feature type="binding site" evidence="7">
    <location>
        <position position="179"/>
    </location>
    <ligand>
        <name>FMN</name>
        <dbReference type="ChEBI" id="CHEBI:58210"/>
    </ligand>
</feature>
<evidence type="ECO:0000256" key="7">
    <source>
        <dbReference type="PIRSR" id="PIRSR000138-2"/>
    </source>
</evidence>
<evidence type="ECO:0000256" key="5">
    <source>
        <dbReference type="ARBA" id="ARBA00024042"/>
    </source>
</evidence>
<keyword evidence="4" id="KW-0560">Oxidoreductase</keyword>
<feature type="binding site" evidence="7">
    <location>
        <position position="266"/>
    </location>
    <ligand>
        <name>FMN</name>
        <dbReference type="ChEBI" id="CHEBI:58210"/>
    </ligand>
</feature>
<evidence type="ECO:0000259" key="8">
    <source>
        <dbReference type="PROSITE" id="PS51349"/>
    </source>
</evidence>
<dbReference type="CDD" id="cd03332">
    <property type="entry name" value="LMO_FMN"/>
    <property type="match status" value="1"/>
</dbReference>
<dbReference type="PROSITE" id="PS51349">
    <property type="entry name" value="FMN_HYDROXY_ACID_DH_2"/>
    <property type="match status" value="1"/>
</dbReference>
<reference evidence="9 10" key="1">
    <citation type="submission" date="2016-12" db="EMBL/GenBank/DDBJ databases">
        <title>The genomes of Aspergillus section Nigri reveals drivers in fungal speciation.</title>
        <authorList>
            <consortium name="DOE Joint Genome Institute"/>
            <person name="Vesth T.C."/>
            <person name="Nybo J."/>
            <person name="Theobald S."/>
            <person name="Brandl J."/>
            <person name="Frisvad J.C."/>
            <person name="Nielsen K.F."/>
            <person name="Lyhne E.K."/>
            <person name="Kogle M.E."/>
            <person name="Kuo A."/>
            <person name="Riley R."/>
            <person name="Clum A."/>
            <person name="Nolan M."/>
            <person name="Lipzen A."/>
            <person name="Salamov A."/>
            <person name="Henrissat B."/>
            <person name="Wiebenga A."/>
            <person name="De Vries R.P."/>
            <person name="Grigoriev I.V."/>
            <person name="Mortensen U.H."/>
            <person name="Andersen M.R."/>
            <person name="Baker S.E."/>
        </authorList>
    </citation>
    <scope>NUCLEOTIDE SEQUENCE [LARGE SCALE GENOMIC DNA]</scope>
    <source>
        <strain evidence="9 10">IBT 23096</strain>
    </source>
</reference>
<feature type="active site" description="Proton acceptor" evidence="6">
    <location>
        <position position="290"/>
    </location>
</feature>
<feature type="binding site" evidence="7">
    <location>
        <position position="293"/>
    </location>
    <ligand>
        <name>glyoxylate</name>
        <dbReference type="ChEBI" id="CHEBI:36655"/>
    </ligand>
</feature>
<dbReference type="EMBL" id="MSFO01000004">
    <property type="protein sequence ID" value="PLB49252.1"/>
    <property type="molecule type" value="Genomic_DNA"/>
</dbReference>